<name>A0A4U1JSX3_RHOCA</name>
<protein>
    <submittedName>
        <fullName evidence="1">ATP-binding protein</fullName>
    </submittedName>
</protein>
<gene>
    <name evidence="1" type="ORF">FBT96_09330</name>
</gene>
<dbReference type="GO" id="GO:0005524">
    <property type="term" value="F:ATP binding"/>
    <property type="evidence" value="ECO:0007669"/>
    <property type="project" value="UniProtKB-KW"/>
</dbReference>
<proteinExistence type="predicted"/>
<keyword evidence="1" id="KW-0547">Nucleotide-binding</keyword>
<dbReference type="RefSeq" id="WP_136906015.1">
    <property type="nucleotide sequence ID" value="NZ_SWJZ01000030.1"/>
</dbReference>
<accession>A0A4U1JSX3</accession>
<reference evidence="1 2" key="1">
    <citation type="submission" date="2019-04" db="EMBL/GenBank/DDBJ databases">
        <title>Draft Whole-Genome sequence of the purple photosynthetic bacterium Rhodobacter capsulatus SP108 with an indigenous class A beta-lactamase.</title>
        <authorList>
            <person name="Robertson S."/>
            <person name="Meyer T.E."/>
            <person name="Kyndt J.A."/>
        </authorList>
    </citation>
    <scope>NUCLEOTIDE SEQUENCE [LARGE SCALE GENOMIC DNA]</scope>
    <source>
        <strain evidence="1 2">SP108</strain>
    </source>
</reference>
<dbReference type="Proteomes" id="UP000310597">
    <property type="component" value="Unassembled WGS sequence"/>
</dbReference>
<organism evidence="1 2">
    <name type="scientific">Rhodobacter capsulatus</name>
    <name type="common">Rhodopseudomonas capsulata</name>
    <dbReference type="NCBI Taxonomy" id="1061"/>
    <lineage>
        <taxon>Bacteria</taxon>
        <taxon>Pseudomonadati</taxon>
        <taxon>Pseudomonadota</taxon>
        <taxon>Alphaproteobacteria</taxon>
        <taxon>Rhodobacterales</taxon>
        <taxon>Rhodobacter group</taxon>
        <taxon>Rhodobacter</taxon>
    </lineage>
</organism>
<dbReference type="EMBL" id="SWJZ01000030">
    <property type="protein sequence ID" value="TKD21508.1"/>
    <property type="molecule type" value="Genomic_DNA"/>
</dbReference>
<comment type="caution">
    <text evidence="1">The sequence shown here is derived from an EMBL/GenBank/DDBJ whole genome shotgun (WGS) entry which is preliminary data.</text>
</comment>
<evidence type="ECO:0000313" key="1">
    <source>
        <dbReference type="EMBL" id="TKD21508.1"/>
    </source>
</evidence>
<sequence length="1104" mass="118688">MTLLSKFVAIDRRFARSARVDADLKGTPPLVGYVMQASVAKALTTLASSQIASKQGAFTWTGPYGGGKSSAALLLANLIAGGPENRKIAQKIAGKELSALYRQAFPEDAGSWHVVAVTGSRMRLRDAIADAASITFSWDAATRDAAVRSDEALISMVQASGADSSSGTLVVLDELGKLLEHEASDGGDIHLLQDIAEYASRSNGRLVVIGILHQSFEQYAARAARDARQEWAKVQGRFHDIAFLSGADETVALLGRAISCKTKPGVAEVNALAVAKAVALRRPTEVDVLSRALAQTWPLNPVTSLLLGPVSRARFAQNERSVFGFLSSAEPNGFQEFLQSTDNGEATYDPARLWDYLSSNFGMALASGNDGGRFSLAFEAIERAAAKGTDLHVALTKAAAIIEFFRNGSGLALADDILAYAVPGVADDERRAAIANLLDWAVLIRQPRLNGYALFAGSDFDLDEAVTRSITPIDTAQLAGIPQRVGLGFVTAKRHYFLSGALRTFEITLQLVGKTDTGKSVAAEILARQERGSGALILLLDDGSMGYEGLGQLCKSVACLLKDSRRIFAIGETTEGGAVCASAVELIAVERVFRDHPQLEGDRIARRELAARQSQSVDTLHRTLERALASAKWVLSPKPDLATSTSLASVASALADAGFPDTPILKSELLQRDRPSSNSMAALRDLAHAMVSRYGSKDLGISGYPAELGLYLTVVKPFGLHREIEPGCFDFAAPDDSAEGRSLQPAWSVIDQAGDQNLEQIYGLWAKPPIGLKAGVMPVLALSYMLANRSRVAVYIDGVFQTAIDDVTVDKLLQRPADFRLRKIDRSVRETAFLGGLARYFGLKDEIGSLPVAQALFQRFEALPPYAARTHRVSADAQLVRRVVLKASDPEGMFFDALPEAFPERLTPDLVLSALAECEAAYPTLLEELRAVSARALGVDPATFRGVAERAATTQGLTNDYNFEAFAARAAAIETGTGDIEGLVSMLLHRPARNWSDRDREQALTEVARYGRRFRELEALAVVRDRRSHTEALALVVGLDPLTPPLMRSFVLTDLEKIAAANLADRVLATLGADQADRQMQLAALARAVASLAADESEEEEKTA</sequence>
<dbReference type="AlphaFoldDB" id="A0A4U1JSX3"/>
<keyword evidence="1" id="KW-0067">ATP-binding</keyword>
<dbReference type="OrthoDB" id="856045at2"/>
<evidence type="ECO:0000313" key="2">
    <source>
        <dbReference type="Proteomes" id="UP000310597"/>
    </source>
</evidence>